<evidence type="ECO:0000313" key="6">
    <source>
        <dbReference type="Proteomes" id="UP000239415"/>
    </source>
</evidence>
<dbReference type="GO" id="GO:0043565">
    <property type="term" value="F:sequence-specific DNA binding"/>
    <property type="evidence" value="ECO:0007669"/>
    <property type="project" value="InterPro"/>
</dbReference>
<protein>
    <submittedName>
        <fullName evidence="5">Helix-turn-helix protein</fullName>
    </submittedName>
</protein>
<dbReference type="PANTHER" id="PTHR46796">
    <property type="entry name" value="HTH-TYPE TRANSCRIPTIONAL ACTIVATOR RHAS-RELATED"/>
    <property type="match status" value="1"/>
</dbReference>
<comment type="caution">
    <text evidence="5">The sequence shown here is derived from an EMBL/GenBank/DDBJ whole genome shotgun (WGS) entry which is preliminary data.</text>
</comment>
<accession>A0A2T0K639</accession>
<feature type="domain" description="HTH araC/xylS-type" evidence="4">
    <location>
        <begin position="34"/>
        <end position="107"/>
    </location>
</feature>
<keyword evidence="6" id="KW-1185">Reference proteome</keyword>
<dbReference type="Proteomes" id="UP000239415">
    <property type="component" value="Unassembled WGS sequence"/>
</dbReference>
<organism evidence="5 6">
    <name type="scientific">Actinoplanes italicus</name>
    <dbReference type="NCBI Taxonomy" id="113567"/>
    <lineage>
        <taxon>Bacteria</taxon>
        <taxon>Bacillati</taxon>
        <taxon>Actinomycetota</taxon>
        <taxon>Actinomycetes</taxon>
        <taxon>Micromonosporales</taxon>
        <taxon>Micromonosporaceae</taxon>
        <taxon>Actinoplanes</taxon>
    </lineage>
</organism>
<dbReference type="SUPFAM" id="SSF46689">
    <property type="entry name" value="Homeodomain-like"/>
    <property type="match status" value="1"/>
</dbReference>
<dbReference type="GO" id="GO:0003700">
    <property type="term" value="F:DNA-binding transcription factor activity"/>
    <property type="evidence" value="ECO:0007669"/>
    <property type="project" value="InterPro"/>
</dbReference>
<dbReference type="InterPro" id="IPR050204">
    <property type="entry name" value="AraC_XylS_family_regulators"/>
</dbReference>
<evidence type="ECO:0000259" key="4">
    <source>
        <dbReference type="PROSITE" id="PS01124"/>
    </source>
</evidence>
<keyword evidence="1" id="KW-0805">Transcription regulation</keyword>
<dbReference type="AlphaFoldDB" id="A0A2T0K639"/>
<evidence type="ECO:0000256" key="2">
    <source>
        <dbReference type="ARBA" id="ARBA00023125"/>
    </source>
</evidence>
<dbReference type="EMBL" id="PVMZ01000013">
    <property type="protein sequence ID" value="PRX18256.1"/>
    <property type="molecule type" value="Genomic_DNA"/>
</dbReference>
<dbReference type="PROSITE" id="PS01124">
    <property type="entry name" value="HTH_ARAC_FAMILY_2"/>
    <property type="match status" value="1"/>
</dbReference>
<dbReference type="InterPro" id="IPR018060">
    <property type="entry name" value="HTH_AraC"/>
</dbReference>
<dbReference type="SMART" id="SM00342">
    <property type="entry name" value="HTH_ARAC"/>
    <property type="match status" value="1"/>
</dbReference>
<sequence length="114" mass="12700">MRKIARGVWQVRQRLANETVDAINRGDPLPHGRSARTVQRALRETIGCGPAWVRRWVRLQEAARQFAVEGEADASQIAVRLGFADQAHLVNEFRQATGLTPGSYIASLPKPFPN</sequence>
<keyword evidence="2" id="KW-0238">DNA-binding</keyword>
<dbReference type="OrthoDB" id="2559672at2"/>
<dbReference type="Gene3D" id="1.10.10.60">
    <property type="entry name" value="Homeodomain-like"/>
    <property type="match status" value="1"/>
</dbReference>
<name>A0A2T0K639_9ACTN</name>
<gene>
    <name evidence="5" type="ORF">CLV67_11389</name>
</gene>
<dbReference type="Pfam" id="PF12833">
    <property type="entry name" value="HTH_18"/>
    <property type="match status" value="1"/>
</dbReference>
<evidence type="ECO:0000256" key="1">
    <source>
        <dbReference type="ARBA" id="ARBA00023015"/>
    </source>
</evidence>
<keyword evidence="3" id="KW-0804">Transcription</keyword>
<dbReference type="InterPro" id="IPR009057">
    <property type="entry name" value="Homeodomain-like_sf"/>
</dbReference>
<proteinExistence type="predicted"/>
<evidence type="ECO:0000256" key="3">
    <source>
        <dbReference type="ARBA" id="ARBA00023163"/>
    </source>
</evidence>
<evidence type="ECO:0000313" key="5">
    <source>
        <dbReference type="EMBL" id="PRX18256.1"/>
    </source>
</evidence>
<reference evidence="5 6" key="1">
    <citation type="submission" date="2018-03" db="EMBL/GenBank/DDBJ databases">
        <title>Genomic Encyclopedia of Archaeal and Bacterial Type Strains, Phase II (KMG-II): from individual species to whole genera.</title>
        <authorList>
            <person name="Goeker M."/>
        </authorList>
    </citation>
    <scope>NUCLEOTIDE SEQUENCE [LARGE SCALE GENOMIC DNA]</scope>
    <source>
        <strain evidence="5 6">DSM 43146</strain>
    </source>
</reference>